<organism evidence="1 2">
    <name type="scientific">Thalictrum thalictroides</name>
    <name type="common">Rue-anemone</name>
    <name type="synonym">Anemone thalictroides</name>
    <dbReference type="NCBI Taxonomy" id="46969"/>
    <lineage>
        <taxon>Eukaryota</taxon>
        <taxon>Viridiplantae</taxon>
        <taxon>Streptophyta</taxon>
        <taxon>Embryophyta</taxon>
        <taxon>Tracheophyta</taxon>
        <taxon>Spermatophyta</taxon>
        <taxon>Magnoliopsida</taxon>
        <taxon>Ranunculales</taxon>
        <taxon>Ranunculaceae</taxon>
        <taxon>Thalictroideae</taxon>
        <taxon>Thalictrum</taxon>
    </lineage>
</organism>
<name>A0A7J6WVF0_THATH</name>
<accession>A0A7J6WVF0</accession>
<dbReference type="EMBL" id="JABWDY010010578">
    <property type="protein sequence ID" value="KAF5200590.1"/>
    <property type="molecule type" value="Genomic_DNA"/>
</dbReference>
<gene>
    <name evidence="1" type="ORF">FRX31_009822</name>
</gene>
<sequence>LSTEIRDALKDKDLQNIIYKINSSIDAASELDKAMELEGFRNFTEKVLSVVNP</sequence>
<feature type="non-terminal residue" evidence="1">
    <location>
        <position position="1"/>
    </location>
</feature>
<dbReference type="Proteomes" id="UP000554482">
    <property type="component" value="Unassembled WGS sequence"/>
</dbReference>
<evidence type="ECO:0000313" key="2">
    <source>
        <dbReference type="Proteomes" id="UP000554482"/>
    </source>
</evidence>
<evidence type="ECO:0000313" key="1">
    <source>
        <dbReference type="EMBL" id="KAF5200590.1"/>
    </source>
</evidence>
<keyword evidence="2" id="KW-1185">Reference proteome</keyword>
<protein>
    <submittedName>
        <fullName evidence="1">Uncharacterized protein</fullName>
    </submittedName>
</protein>
<proteinExistence type="predicted"/>
<reference evidence="1 2" key="1">
    <citation type="submission" date="2020-06" db="EMBL/GenBank/DDBJ databases">
        <title>Transcriptomic and genomic resources for Thalictrum thalictroides and T. hernandezii: Facilitating candidate gene discovery in an emerging model plant lineage.</title>
        <authorList>
            <person name="Arias T."/>
            <person name="Riano-Pachon D.M."/>
            <person name="Di Stilio V.S."/>
        </authorList>
    </citation>
    <scope>NUCLEOTIDE SEQUENCE [LARGE SCALE GENOMIC DNA]</scope>
    <source>
        <strain evidence="2">cv. WT478/WT964</strain>
        <tissue evidence="1">Leaves</tissue>
    </source>
</reference>
<dbReference type="OrthoDB" id="18412at2759"/>
<dbReference type="AlphaFoldDB" id="A0A7J6WVF0"/>
<comment type="caution">
    <text evidence="1">The sequence shown here is derived from an EMBL/GenBank/DDBJ whole genome shotgun (WGS) entry which is preliminary data.</text>
</comment>